<dbReference type="HOGENOM" id="CLU_022709_0_0_6"/>
<dbReference type="InterPro" id="IPR036365">
    <property type="entry name" value="PGBD-like_sf"/>
</dbReference>
<keyword evidence="3" id="KW-1185">Reference proteome</keyword>
<protein>
    <submittedName>
        <fullName evidence="2">Peptidoglycan-binding domain 1 protein</fullName>
    </submittedName>
</protein>
<dbReference type="InterPro" id="IPR036366">
    <property type="entry name" value="PGBDSf"/>
</dbReference>
<dbReference type="Pfam" id="PF21327">
    <property type="entry name" value="GspA_C39-like"/>
    <property type="match status" value="1"/>
</dbReference>
<dbReference type="Gene3D" id="3.90.70.10">
    <property type="entry name" value="Cysteine proteinases"/>
    <property type="match status" value="1"/>
</dbReference>
<sequence>MYLNHFHFDAHPFQRVTAPDGHFLVDYHRDVFALLAEKSRRAGIIALVSDDEPLLAAFSAMLARQHADSLTLGAFPHLSAEALLHKLNGGPAEGKSLLHGIDTVLQRWRKTSGKLLIINAVQQARAKCGPLLGMLLMRAEELDIPLTVMLTGTPDETRCFLREAGLPPRVHTQHQLRPLTGRECQRYWLAQLAAHGADARPFSPARIRQAYRLTRGNITAMNSIAHLALLAAWTERASQVSARHLRLAAGEVLPRPRPLKRRIAIATAAVLTCATAGWLYCATLTARLPFSLPQPARWATAAIPKAPPAVPDMGSDVISQPDAMHQLYKMWGYDASADEALCQNASRVALMCKTGSATLAALQAEGYPWVAELKTGSRMNYAVVARVGQNSLDLLLNNRTWQVTRQWYQQHATGRYTLLHRLTPEGKEAISAASGSKDIRWLDDALGQALGKPPTQSTRWTAELMQRTRDFQSKAGIGVDGIAGEETLIQLMRSVNMTPSVVIPAAETATPAKGKAA</sequence>
<dbReference type="PANTHER" id="PTHR35894:SF1">
    <property type="entry name" value="PHOSPHORIBULOKINASE _ URIDINE KINASE FAMILY"/>
    <property type="match status" value="1"/>
</dbReference>
<accession>E3G252</accession>
<reference evidence="2 3" key="2">
    <citation type="journal article" date="2011" name="Stand. Genomic Sci.">
        <title>Complete genome sequence of 'Enterobacter lignolyticus' SCF1.</title>
        <authorList>
            <person name="Deangelis K.M."/>
            <person name="D'Haeseleer P."/>
            <person name="Chivian D."/>
            <person name="Fortney J.L."/>
            <person name="Khudyakov J."/>
            <person name="Simmons B."/>
            <person name="Woo H."/>
            <person name="Arkin A.P."/>
            <person name="Davenport K.W."/>
            <person name="Goodwin L."/>
            <person name="Chen A."/>
            <person name="Ivanova N."/>
            <person name="Kyrpides N.C."/>
            <person name="Mavromatis K."/>
            <person name="Woyke T."/>
            <person name="Hazen T.C."/>
        </authorList>
    </citation>
    <scope>NUCLEOTIDE SEQUENCE [LARGE SCALE GENOMIC DNA]</scope>
    <source>
        <strain evidence="2 3">SCF1</strain>
    </source>
</reference>
<gene>
    <name evidence="2" type="ordered locus">Entcl_2939</name>
</gene>
<feature type="domain" description="General secretion pathway protein A peptidase C39-like" evidence="1">
    <location>
        <begin position="325"/>
        <end position="417"/>
    </location>
</feature>
<dbReference type="PANTHER" id="PTHR35894">
    <property type="entry name" value="GENERAL SECRETION PATHWAY PROTEIN A-RELATED"/>
    <property type="match status" value="1"/>
</dbReference>
<dbReference type="STRING" id="701347.Entcl_2939"/>
<dbReference type="SUPFAM" id="SSF47090">
    <property type="entry name" value="PGBD-like"/>
    <property type="match status" value="1"/>
</dbReference>
<evidence type="ECO:0000313" key="2">
    <source>
        <dbReference type="EMBL" id="ADO49186.1"/>
    </source>
</evidence>
<name>E3G252_ENTLS</name>
<dbReference type="Gene3D" id="1.10.101.10">
    <property type="entry name" value="PGBD-like superfamily/PGBD"/>
    <property type="match status" value="1"/>
</dbReference>
<evidence type="ECO:0000313" key="3">
    <source>
        <dbReference type="Proteomes" id="UP000006872"/>
    </source>
</evidence>
<dbReference type="KEGG" id="esc:Entcl_2939"/>
<dbReference type="RefSeq" id="WP_013366916.1">
    <property type="nucleotide sequence ID" value="NC_014618.1"/>
</dbReference>
<organism evidence="2 3">
    <name type="scientific">Enterobacter lignolyticus (strain SCF1)</name>
    <dbReference type="NCBI Taxonomy" id="701347"/>
    <lineage>
        <taxon>Bacteria</taxon>
        <taxon>Pseudomonadati</taxon>
        <taxon>Pseudomonadota</taxon>
        <taxon>Gammaproteobacteria</taxon>
        <taxon>Enterobacterales</taxon>
        <taxon>Enterobacteriaceae</taxon>
        <taxon>Pluralibacter</taxon>
    </lineage>
</organism>
<dbReference type="InterPro" id="IPR052026">
    <property type="entry name" value="ExeA_AAA_ATPase_DNA-bind"/>
</dbReference>
<dbReference type="Proteomes" id="UP000006872">
    <property type="component" value="Chromosome"/>
</dbReference>
<dbReference type="EMBL" id="CP002272">
    <property type="protein sequence ID" value="ADO49186.1"/>
    <property type="molecule type" value="Genomic_DNA"/>
</dbReference>
<dbReference type="eggNOG" id="COG3267">
    <property type="taxonomic scope" value="Bacteria"/>
</dbReference>
<evidence type="ECO:0000259" key="1">
    <source>
        <dbReference type="Pfam" id="PF21327"/>
    </source>
</evidence>
<proteinExistence type="predicted"/>
<reference evidence="3" key="1">
    <citation type="submission" date="2010-10" db="EMBL/GenBank/DDBJ databases">
        <title>Complete sequence of Enterobacter cloacae SCF1.</title>
        <authorList>
            <consortium name="US DOE Joint Genome Institute"/>
            <person name="Lucas S."/>
            <person name="Copeland A."/>
            <person name="Lapidus A."/>
            <person name="Cheng J.-F."/>
            <person name="Bruce D."/>
            <person name="Goodwin L."/>
            <person name="Pitluck S."/>
            <person name="Davenport K."/>
            <person name="Detter J.C."/>
            <person name="Han C."/>
            <person name="Tapia R."/>
            <person name="Land M."/>
            <person name="Hauser L."/>
            <person name="Chang Y.-J."/>
            <person name="Jeffries C."/>
            <person name="Kyrpides N."/>
            <person name="Ivanova N."/>
            <person name="Mikhailova N."/>
            <person name="DeAngelis K."/>
            <person name="Arkin A.P."/>
            <person name="Chivian D."/>
            <person name="Edwards B."/>
            <person name="Woo H."/>
            <person name="Hazen T.C."/>
            <person name="Woyke T."/>
        </authorList>
    </citation>
    <scope>NUCLEOTIDE SEQUENCE [LARGE SCALE GENOMIC DNA]</scope>
    <source>
        <strain evidence="3">SCF1</strain>
    </source>
</reference>
<dbReference type="AlphaFoldDB" id="E3G252"/>
<dbReference type="InterPro" id="IPR048809">
    <property type="entry name" value="GspA_C39-like"/>
</dbReference>